<dbReference type="InterPro" id="IPR003526">
    <property type="entry name" value="MECDP_synthase"/>
</dbReference>
<comment type="cofactor">
    <cofactor evidence="3 14">
        <name>a divalent metal cation</name>
        <dbReference type="ChEBI" id="CHEBI:60240"/>
    </cofactor>
</comment>
<keyword evidence="13 14" id="KW-0511">Multifunctional enzyme</keyword>
<comment type="similarity">
    <text evidence="6">Belongs to the IspF family.</text>
</comment>
<evidence type="ECO:0000256" key="7">
    <source>
        <dbReference type="ARBA" id="ARBA00009789"/>
    </source>
</evidence>
<dbReference type="PANTHER" id="PTHR43181:SF1">
    <property type="entry name" value="2-C-METHYL-D-ERYTHRITOL 2,4-CYCLODIPHOSPHATE SYNTHASE, CHLOROPLASTIC"/>
    <property type="match status" value="1"/>
</dbReference>
<feature type="site" description="Transition state stabilizer" evidence="14">
    <location>
        <position position="273"/>
    </location>
</feature>
<evidence type="ECO:0000256" key="12">
    <source>
        <dbReference type="ARBA" id="ARBA00023239"/>
    </source>
</evidence>
<dbReference type="GO" id="GO:0050518">
    <property type="term" value="F:2-C-methyl-D-erythritol 4-phosphate cytidylyltransferase activity"/>
    <property type="evidence" value="ECO:0007669"/>
    <property type="project" value="UniProtKB-UniRule"/>
</dbReference>
<dbReference type="GO" id="GO:0016114">
    <property type="term" value="P:terpenoid biosynthetic process"/>
    <property type="evidence" value="ECO:0007669"/>
    <property type="project" value="InterPro"/>
</dbReference>
<evidence type="ECO:0000256" key="3">
    <source>
        <dbReference type="ARBA" id="ARBA00001968"/>
    </source>
</evidence>
<dbReference type="HAMAP" id="MF_01520">
    <property type="entry name" value="IspDF"/>
    <property type="match status" value="1"/>
</dbReference>
<dbReference type="Pfam" id="PF02542">
    <property type="entry name" value="YgbB"/>
    <property type="match status" value="1"/>
</dbReference>
<feature type="binding site" evidence="14">
    <location>
        <begin position="246"/>
        <end position="248"/>
    </location>
    <ligand>
        <name>4-CDP-2-C-methyl-D-erythritol 2-phosphate</name>
        <dbReference type="ChEBI" id="CHEBI:57919"/>
    </ligand>
</feature>
<accession>A0A6J4HPH6</accession>
<dbReference type="EC" id="4.6.1.12" evidence="14"/>
<dbReference type="SUPFAM" id="SSF69765">
    <property type="entry name" value="IpsF-like"/>
    <property type="match status" value="1"/>
</dbReference>
<feature type="binding site" evidence="14">
    <location>
        <begin position="371"/>
        <end position="374"/>
    </location>
    <ligand>
        <name>4-CDP-2-C-methyl-D-erythritol 2-phosphate</name>
        <dbReference type="ChEBI" id="CHEBI:57919"/>
    </ligand>
</feature>
<dbReference type="PROSITE" id="PS01295">
    <property type="entry name" value="ISPD"/>
    <property type="match status" value="1"/>
</dbReference>
<evidence type="ECO:0000256" key="10">
    <source>
        <dbReference type="ARBA" id="ARBA00022723"/>
    </source>
</evidence>
<dbReference type="InterPro" id="IPR026596">
    <property type="entry name" value="IspD/F"/>
</dbReference>
<evidence type="ECO:0000256" key="2">
    <source>
        <dbReference type="ARBA" id="ARBA00001282"/>
    </source>
</evidence>
<dbReference type="CDD" id="cd02516">
    <property type="entry name" value="CDP-ME_synthetase"/>
    <property type="match status" value="1"/>
</dbReference>
<keyword evidence="12 14" id="KW-0456">Lyase</keyword>
<keyword evidence="9 14" id="KW-0548">Nucleotidyltransferase</keyword>
<dbReference type="NCBIfam" id="TIGR00151">
    <property type="entry name" value="ispF"/>
    <property type="match status" value="1"/>
</dbReference>
<dbReference type="HAMAP" id="MF_00108">
    <property type="entry name" value="IspD"/>
    <property type="match status" value="1"/>
</dbReference>
<feature type="region of interest" description="2-C-methyl-D-erythritol 2,4-cyclodiphosphate synthase" evidence="14">
    <location>
        <begin position="240"/>
        <end position="395"/>
    </location>
</feature>
<sequence>MCALIPAAGRGARFGSPENKVFAPLLGRPLLGWTLEAFARCDAVERVLLIGNETDLPRLRELGGTYGGGKVRDVVAGGADRQASVLAGVAACGDAEHVVIHDAARPCVSPELVAQTVAAVSAFGPTCAATAAIPVADTLVREDDANTMLAGTNVPRERLWAVQTPQAFRTRYLVAAHEAARMHGVRGTDDAGLVRRIGRVVQLVPGSPENLKVTHPADLALAEAILARREGAAAAAPDVRIGYGYDVHPFADGRRLFLGGVEFRDAPRGLLGHSDADVLLHALCDALLGAAGMGDIGDLFPNTDPAHKDRPSIEFLREVKARLDAEGYRIANVDITVLAEAPKIGPRAAEMKNTIAAALGVTPGRVGVKATTNEGMGFVGRGEGVAVHAAALLFR</sequence>
<evidence type="ECO:0000256" key="11">
    <source>
        <dbReference type="ARBA" id="ARBA00023229"/>
    </source>
</evidence>
<dbReference type="SUPFAM" id="SSF53448">
    <property type="entry name" value="Nucleotide-diphospho-sugar transferases"/>
    <property type="match status" value="1"/>
</dbReference>
<comment type="caution">
    <text evidence="14">Lacks conserved residue(s) required for the propagation of feature annotation.</text>
</comment>
<dbReference type="InterPro" id="IPR018294">
    <property type="entry name" value="ISPD_synthase_CS"/>
</dbReference>
<feature type="site" description="Positions MEP for the nucleophilic attack" evidence="14">
    <location>
        <position position="212"/>
    </location>
</feature>
<feature type="site" description="Transition state stabilizer" evidence="14">
    <location>
        <position position="20"/>
    </location>
</feature>
<evidence type="ECO:0000256" key="5">
    <source>
        <dbReference type="ARBA" id="ARBA00004787"/>
    </source>
</evidence>
<feature type="site" description="Transition state stabilizer" evidence="14">
    <location>
        <position position="372"/>
    </location>
</feature>
<dbReference type="InterPro" id="IPR034683">
    <property type="entry name" value="IspD/TarI"/>
</dbReference>
<comment type="catalytic activity">
    <reaction evidence="2 14">
        <text>2-C-methyl-D-erythritol 4-phosphate + CTP + H(+) = 4-CDP-2-C-methyl-D-erythritol + diphosphate</text>
        <dbReference type="Rhea" id="RHEA:13429"/>
        <dbReference type="ChEBI" id="CHEBI:15378"/>
        <dbReference type="ChEBI" id="CHEBI:33019"/>
        <dbReference type="ChEBI" id="CHEBI:37563"/>
        <dbReference type="ChEBI" id="CHEBI:57823"/>
        <dbReference type="ChEBI" id="CHEBI:58262"/>
        <dbReference type="EC" id="2.7.7.60"/>
    </reaction>
</comment>
<comment type="similarity">
    <text evidence="14">In the C-terminal section; belongs to the IspF family.</text>
</comment>
<feature type="binding site" evidence="14">
    <location>
        <position position="381"/>
    </location>
    <ligand>
        <name>4-CDP-2-C-methyl-D-erythritol 2-phosphate</name>
        <dbReference type="ChEBI" id="CHEBI:57919"/>
    </ligand>
</feature>
<evidence type="ECO:0000256" key="4">
    <source>
        <dbReference type="ARBA" id="ARBA00004709"/>
    </source>
</evidence>
<evidence type="ECO:0000256" key="8">
    <source>
        <dbReference type="ARBA" id="ARBA00022679"/>
    </source>
</evidence>
<evidence type="ECO:0000313" key="16">
    <source>
        <dbReference type="EMBL" id="CAA9229852.1"/>
    </source>
</evidence>
<name>A0A6J4HPH6_9BACT</name>
<proteinExistence type="inferred from homology"/>
<comment type="similarity">
    <text evidence="7">Belongs to the IspD/TarI cytidylyltransferase family. IspD subfamily.</text>
</comment>
<dbReference type="GO" id="GO:0008685">
    <property type="term" value="F:2-C-methyl-D-erythritol 2,4-cyclodiphosphate synthase activity"/>
    <property type="evidence" value="ECO:0007669"/>
    <property type="project" value="UniProtKB-UniRule"/>
</dbReference>
<comment type="pathway">
    <text evidence="4 14">Isoprenoid biosynthesis; isopentenyl diphosphate biosynthesis via DXP pathway; isopentenyl diphosphate from 1-deoxy-D-xylulose 5-phosphate: step 4/6.</text>
</comment>
<feature type="site" description="Transition state stabilizer" evidence="14">
    <location>
        <position position="13"/>
    </location>
</feature>
<dbReference type="AlphaFoldDB" id="A0A6J4HPH6"/>
<dbReference type="Gene3D" id="3.90.550.10">
    <property type="entry name" value="Spore Coat Polysaccharide Biosynthesis Protein SpsA, Chain A"/>
    <property type="match status" value="1"/>
</dbReference>
<dbReference type="PANTHER" id="PTHR43181">
    <property type="entry name" value="2-C-METHYL-D-ERYTHRITOL 2,4-CYCLODIPHOSPHATE SYNTHASE, CHLOROPLASTIC"/>
    <property type="match status" value="1"/>
</dbReference>
<gene>
    <name evidence="14" type="primary">ispDF</name>
    <name evidence="16" type="ORF">AVDCRST_MAG63-916</name>
</gene>
<feature type="region of interest" description="2-C-methyl-D-erythritol 4-phosphate cytidylyltransferase" evidence="14">
    <location>
        <begin position="1"/>
        <end position="239"/>
    </location>
</feature>
<dbReference type="InterPro" id="IPR001228">
    <property type="entry name" value="IspD"/>
</dbReference>
<dbReference type="FunFam" id="3.30.1330.50:FF:000003">
    <property type="entry name" value="2-C-methyl-D-erythritol 2,4-cyclodiphosphate synthase"/>
    <property type="match status" value="1"/>
</dbReference>
<feature type="binding site" evidence="14">
    <location>
        <position position="281"/>
    </location>
    <ligand>
        <name>a divalent metal cation</name>
        <dbReference type="ChEBI" id="CHEBI:60240"/>
    </ligand>
</feature>
<dbReference type="InterPro" id="IPR020555">
    <property type="entry name" value="MECDP_synthase_CS"/>
</dbReference>
<dbReference type="GO" id="GO:0046872">
    <property type="term" value="F:metal ion binding"/>
    <property type="evidence" value="ECO:0007669"/>
    <property type="project" value="UniProtKB-KW"/>
</dbReference>
<reference evidence="16" key="1">
    <citation type="submission" date="2020-02" db="EMBL/GenBank/DDBJ databases">
        <authorList>
            <person name="Meier V. D."/>
        </authorList>
    </citation>
    <scope>NUCLEOTIDE SEQUENCE</scope>
    <source>
        <strain evidence="16">AVDCRST_MAG63</strain>
    </source>
</reference>
<feature type="binding site" evidence="14">
    <location>
        <begin position="295"/>
        <end position="297"/>
    </location>
    <ligand>
        <name>4-CDP-2-C-methyl-D-erythritol 2-phosphate</name>
        <dbReference type="ChEBI" id="CHEBI:57919"/>
    </ligand>
</feature>
<evidence type="ECO:0000256" key="13">
    <source>
        <dbReference type="ARBA" id="ARBA00023268"/>
    </source>
</evidence>
<feature type="site" description="Positions MEP for the nucleophilic attack" evidence="14">
    <location>
        <position position="156"/>
    </location>
</feature>
<dbReference type="EC" id="2.7.7.60" evidence="14"/>
<dbReference type="PROSITE" id="PS01350">
    <property type="entry name" value="ISPF"/>
    <property type="match status" value="1"/>
</dbReference>
<dbReference type="HAMAP" id="MF_00107">
    <property type="entry name" value="IspF"/>
    <property type="match status" value="1"/>
</dbReference>
<keyword evidence="10 14" id="KW-0479">Metal-binding</keyword>
<evidence type="ECO:0000256" key="14">
    <source>
        <dbReference type="HAMAP-Rule" id="MF_01520"/>
    </source>
</evidence>
<dbReference type="UniPathway" id="UPA00056">
    <property type="reaction ID" value="UER00093"/>
</dbReference>
<feature type="domain" description="2-C-methyl-D-erythritol 2,4-cyclodiphosphate synthase" evidence="15">
    <location>
        <begin position="239"/>
        <end position="393"/>
    </location>
</feature>
<comment type="pathway">
    <text evidence="5 14">Isoprenoid biosynthesis; isopentenyl diphosphate biosynthesis via DXP pathway; isopentenyl diphosphate from 1-deoxy-D-xylulose 5-phosphate: step 2/6.</text>
</comment>
<feature type="binding site" evidence="14">
    <location>
        <position position="378"/>
    </location>
    <ligand>
        <name>4-CDP-2-C-methyl-D-erythritol 2-phosphate</name>
        <dbReference type="ChEBI" id="CHEBI:57919"/>
    </ligand>
</feature>
<evidence type="ECO:0000256" key="9">
    <source>
        <dbReference type="ARBA" id="ARBA00022695"/>
    </source>
</evidence>
<dbReference type="InterPro" id="IPR036571">
    <property type="entry name" value="MECDP_synthase_sf"/>
</dbReference>
<dbReference type="Pfam" id="PF01128">
    <property type="entry name" value="IspD"/>
    <property type="match status" value="1"/>
</dbReference>
<dbReference type="CDD" id="cd00554">
    <property type="entry name" value="MECDP_synthase"/>
    <property type="match status" value="1"/>
</dbReference>
<feature type="binding site" evidence="14">
    <location>
        <position position="248"/>
    </location>
    <ligand>
        <name>a divalent metal cation</name>
        <dbReference type="ChEBI" id="CHEBI:60240"/>
    </ligand>
</feature>
<evidence type="ECO:0000256" key="1">
    <source>
        <dbReference type="ARBA" id="ARBA00000200"/>
    </source>
</evidence>
<dbReference type="NCBIfam" id="TIGR00453">
    <property type="entry name" value="ispD"/>
    <property type="match status" value="1"/>
</dbReference>
<keyword evidence="11 14" id="KW-0414">Isoprene biosynthesis</keyword>
<dbReference type="FunFam" id="3.90.550.10:FF:000003">
    <property type="entry name" value="2-C-methyl-D-erythritol 4-phosphate cytidylyltransferase"/>
    <property type="match status" value="1"/>
</dbReference>
<comment type="catalytic activity">
    <reaction evidence="1 14">
        <text>4-CDP-2-C-methyl-D-erythritol 2-phosphate = 2-C-methyl-D-erythritol 2,4-cyclic diphosphate + CMP</text>
        <dbReference type="Rhea" id="RHEA:23864"/>
        <dbReference type="ChEBI" id="CHEBI:57919"/>
        <dbReference type="ChEBI" id="CHEBI:58483"/>
        <dbReference type="ChEBI" id="CHEBI:60377"/>
        <dbReference type="EC" id="4.6.1.12"/>
    </reaction>
</comment>
<organism evidence="16">
    <name type="scientific">uncultured Armatimonadetes bacterium</name>
    <dbReference type="NCBI Taxonomy" id="157466"/>
    <lineage>
        <taxon>Bacteria</taxon>
        <taxon>Bacillati</taxon>
        <taxon>Armatimonadota</taxon>
        <taxon>environmental samples</taxon>
    </lineage>
</organism>
<feature type="binding site" evidence="14">
    <location>
        <position position="246"/>
    </location>
    <ligand>
        <name>a divalent metal cation</name>
        <dbReference type="ChEBI" id="CHEBI:60240"/>
    </ligand>
</feature>
<comment type="function">
    <text evidence="14">Bifunctional enzyme that catalyzes the formation of 4-diphosphocytidyl-2-C-methyl-D-erythritol from CTP and 2-C-methyl-D-erythritol 4-phosphate (MEP) (IspD), and catalyzes the conversion of 4-diphosphocytidyl-2-C-methyl-D-erythritol 2-phosphate (CDP-ME2P) to 2-C-methyl-D-erythritol 2,4-cyclodiphosphate (ME-CPP) with a corresponding release of cytidine 5-monophosphate (CMP) (IspF).</text>
</comment>
<dbReference type="Gene3D" id="3.30.1330.50">
    <property type="entry name" value="2-C-methyl-D-erythritol 2,4-cyclodiphosphate synthase"/>
    <property type="match status" value="1"/>
</dbReference>
<evidence type="ECO:0000256" key="6">
    <source>
        <dbReference type="ARBA" id="ARBA00008480"/>
    </source>
</evidence>
<feature type="binding site" evidence="14">
    <location>
        <begin position="273"/>
        <end position="274"/>
    </location>
    <ligand>
        <name>4-CDP-2-C-methyl-D-erythritol 2-phosphate</name>
        <dbReference type="ChEBI" id="CHEBI:57919"/>
    </ligand>
</feature>
<protein>
    <recommendedName>
        <fullName evidence="14">Bifunctional enzyme IspD/IspF</fullName>
    </recommendedName>
    <domain>
        <recommendedName>
            <fullName evidence="14">2-C-methyl-D-erythritol 4-phosphate cytidylyltransferase</fullName>
            <ecNumber evidence="14">2.7.7.60</ecNumber>
        </recommendedName>
        <alternativeName>
            <fullName evidence="14">4-diphosphocytidyl-2C-methyl-D-erythritol synthase</fullName>
        </alternativeName>
        <alternativeName>
            <fullName evidence="14">MEP cytidylyltransferase</fullName>
            <shortName evidence="14">MCT</shortName>
        </alternativeName>
    </domain>
    <domain>
        <recommendedName>
            <fullName evidence="14">2-C-methyl-D-erythritol 2,4-cyclodiphosphate synthase</fullName>
            <shortName evidence="14">MECDP-synthase</shortName>
            <shortName evidence="14">MECPP-synthase</shortName>
            <shortName evidence="14">MECPS</shortName>
            <ecNumber evidence="14">4.6.1.12</ecNumber>
        </recommendedName>
    </domain>
</protein>
<evidence type="ECO:0000259" key="15">
    <source>
        <dbReference type="Pfam" id="PF02542"/>
    </source>
</evidence>
<keyword evidence="8 14" id="KW-0808">Transferase</keyword>
<dbReference type="GO" id="GO:0019288">
    <property type="term" value="P:isopentenyl diphosphate biosynthetic process, methylerythritol 4-phosphate pathway"/>
    <property type="evidence" value="ECO:0007669"/>
    <property type="project" value="UniProtKB-UniRule"/>
</dbReference>
<dbReference type="EMBL" id="CADCTO010000122">
    <property type="protein sequence ID" value="CAA9229852.1"/>
    <property type="molecule type" value="Genomic_DNA"/>
</dbReference>
<comment type="similarity">
    <text evidence="14">In the N-terminal section; belongs to the IspD/TarI cytidylyltransferase family. IspD subfamily.</text>
</comment>
<dbReference type="InterPro" id="IPR029044">
    <property type="entry name" value="Nucleotide-diphossugar_trans"/>
</dbReference>